<dbReference type="Proteomes" id="UP001159363">
    <property type="component" value="Chromosome 15"/>
</dbReference>
<evidence type="ECO:0000313" key="4">
    <source>
        <dbReference type="EMBL" id="KAJ8866968.1"/>
    </source>
</evidence>
<evidence type="ECO:0008006" key="6">
    <source>
        <dbReference type="Google" id="ProtNLM"/>
    </source>
</evidence>
<gene>
    <name evidence="4" type="ORF">PR048_032830</name>
</gene>
<evidence type="ECO:0000259" key="3">
    <source>
        <dbReference type="Pfam" id="PF05225"/>
    </source>
</evidence>
<reference evidence="4 5" key="1">
    <citation type="submission" date="2023-02" db="EMBL/GenBank/DDBJ databases">
        <title>LHISI_Scaffold_Assembly.</title>
        <authorList>
            <person name="Stuart O.P."/>
            <person name="Cleave R."/>
            <person name="Magrath M.J.L."/>
            <person name="Mikheyev A.S."/>
        </authorList>
    </citation>
    <scope>NUCLEOTIDE SEQUENCE [LARGE SCALE GENOMIC DNA]</scope>
    <source>
        <strain evidence="4">Daus_M_001</strain>
        <tissue evidence="4">Leg muscle</tissue>
    </source>
</reference>
<evidence type="ECO:0000259" key="2">
    <source>
        <dbReference type="Pfam" id="PF03184"/>
    </source>
</evidence>
<comment type="subcellular location">
    <subcellularLocation>
        <location evidence="1">Nucleus</location>
    </subcellularLocation>
</comment>
<dbReference type="Pfam" id="PF03184">
    <property type="entry name" value="DDE_1"/>
    <property type="match status" value="1"/>
</dbReference>
<dbReference type="SUPFAM" id="SSF46689">
    <property type="entry name" value="Homeodomain-like"/>
    <property type="match status" value="1"/>
</dbReference>
<dbReference type="Gene3D" id="1.10.10.60">
    <property type="entry name" value="Homeodomain-like"/>
    <property type="match status" value="1"/>
</dbReference>
<protein>
    <recommendedName>
        <fullName evidence="6">HTH psq-type domain-containing protein</fullName>
    </recommendedName>
</protein>
<name>A0ABQ9G6I0_9NEOP</name>
<feature type="domain" description="HTH psq-type" evidence="3">
    <location>
        <begin position="20"/>
        <end position="62"/>
    </location>
</feature>
<organism evidence="4 5">
    <name type="scientific">Dryococelus australis</name>
    <dbReference type="NCBI Taxonomy" id="614101"/>
    <lineage>
        <taxon>Eukaryota</taxon>
        <taxon>Metazoa</taxon>
        <taxon>Ecdysozoa</taxon>
        <taxon>Arthropoda</taxon>
        <taxon>Hexapoda</taxon>
        <taxon>Insecta</taxon>
        <taxon>Pterygota</taxon>
        <taxon>Neoptera</taxon>
        <taxon>Polyneoptera</taxon>
        <taxon>Phasmatodea</taxon>
        <taxon>Verophasmatodea</taxon>
        <taxon>Anareolatae</taxon>
        <taxon>Phasmatidae</taxon>
        <taxon>Eurycanthinae</taxon>
        <taxon>Dryococelus</taxon>
    </lineage>
</organism>
<comment type="caution">
    <text evidence="4">The sequence shown here is derived from an EMBL/GenBank/DDBJ whole genome shotgun (WGS) entry which is preliminary data.</text>
</comment>
<feature type="domain" description="DDE-1" evidence="2">
    <location>
        <begin position="105"/>
        <end position="235"/>
    </location>
</feature>
<sequence>MFAYSNRAGMMPQVGNWGEGDLNKSANAIKENFMGLNEAANAFNIPKTTLKRRLKKNDFLKRPLLNIQKLQTHVFRPSRSCVRSMAFRLAEKLKIKHNFDLESQNACYDWLQSFLIRNPELSVGKKPAGKVLLVIDGHSSLCSSVDMLEFADEHDTILLGLPCHTTRFLRPLNRRFFKSFKSNYNIECNAFTRNNPSRQITRLQFSKLFGFAWSKSATVENYCFRVQGTWNYSVKNMSAIPHYAYLTLSEDSTTKPPPPPPPVQRDANIGFTSNQEVAIGTDRPLPRLESALPRRHSNSLSVINAWRFLGLRKGAPVSSESKMLTLPYGTVMVDRLDYPPHTKAKLVQSLSGSLPDFLNLDSCQTILLVGGYSGDLPFSPALAFRRCSTIASFHPLWLSEPHTDIKHTTVTSRRRQQSATLSPERMAGYAEFMRRGETNSKLRRLPSPHPSHPAKCLAVLTQRNIFFDPLAIEWCIDWAAMPNTIPEYVTIEFSGLPPTMVANLKTYSVVSNGRPETSNPAINDTHGFPLPFAEVSIPLFPVLVRDSATSDAWPDEIGTQTQPKQLRTGKTFFPSSAASQNPVFQTSSKTPRLFPQVGRLRWLSGSLGLSQAPRGREGIPRNIQRVPEFLSVLKGSMSPRALFRNFTFLKDVFCKHLYDDNCNASNYYLTDIAYVSNAAVSVLKSTLCLQNYCFLQLQRDLFQCPVLVWTNRTMVSSNTDTKRTGVLAGVETVITLWSKQRDVGAVFFWTSLAKEKIMYEEEHKWRMLRAVNRPGVRSHT</sequence>
<dbReference type="EMBL" id="JARBHB010000016">
    <property type="protein sequence ID" value="KAJ8866968.1"/>
    <property type="molecule type" value="Genomic_DNA"/>
</dbReference>
<dbReference type="Pfam" id="PF05225">
    <property type="entry name" value="HTH_psq"/>
    <property type="match status" value="1"/>
</dbReference>
<dbReference type="InterPro" id="IPR009057">
    <property type="entry name" value="Homeodomain-like_sf"/>
</dbReference>
<evidence type="ECO:0000313" key="5">
    <source>
        <dbReference type="Proteomes" id="UP001159363"/>
    </source>
</evidence>
<keyword evidence="5" id="KW-1185">Reference proteome</keyword>
<proteinExistence type="predicted"/>
<evidence type="ECO:0000256" key="1">
    <source>
        <dbReference type="ARBA" id="ARBA00004123"/>
    </source>
</evidence>
<dbReference type="InterPro" id="IPR004875">
    <property type="entry name" value="DDE_SF_endonuclease_dom"/>
</dbReference>
<dbReference type="InterPro" id="IPR007889">
    <property type="entry name" value="HTH_Psq"/>
</dbReference>
<accession>A0ABQ9G6I0</accession>